<feature type="domain" description="Peptidase A1" evidence="7">
    <location>
        <begin position="90"/>
        <end position="407"/>
    </location>
</feature>
<sequence length="417" mass="44855">MHFLALLLLAVPALSHPAKRDDLLTLPIVPLSPCTFLNSTSHLLGLVPYEQQRIQSMRTYTPDSTSKSRVADARPSAKTIPAINYQYVQYTAVIGVGSPATTYNLVIDTGSSNTFVGTGKKYVKTKTSHTTNQQVYVSYGTGYFGGEEYLDQVTLGAGLVLRNQSIGVASSFAQFPGVDGILGLGPSILTQGTLYPSLNSEIPTVLDTAFTQRQVPDRVLGVNFAPTSSSNSVNGALTFGGVEERYAAGITYVPVTRTLPSGYYWGINVSSLDYGRTNLFKNDVGIVDTGTTLVYIADDYFHKYKAAIPGSTIDPITGLLEIPPAQLSSIQSLNFSIGGRAFTLSSGAQLIPQSEVTAFGGRTGHYYSYVGPMGSDSGAGFDFVLGQKFLERFYSVYDSTRNRVGLSYTEYTFTTTA</sequence>
<dbReference type="PRINTS" id="PR00792">
    <property type="entry name" value="PEPSIN"/>
</dbReference>
<dbReference type="STRING" id="1353952.A0A165D0V0"/>
<dbReference type="InterPro" id="IPR018222">
    <property type="entry name" value="Nuclear_transport_factor_2_euk"/>
</dbReference>
<evidence type="ECO:0000259" key="7">
    <source>
        <dbReference type="PROSITE" id="PS51767"/>
    </source>
</evidence>
<feature type="domain" description="NTF2" evidence="6">
    <location>
        <begin position="385"/>
        <end position="417"/>
    </location>
</feature>
<feature type="chain" id="PRO_5013175873" evidence="5">
    <location>
        <begin position="16"/>
        <end position="417"/>
    </location>
</feature>
<dbReference type="OrthoDB" id="660550at2759"/>
<keyword evidence="4" id="KW-0645">Protease</keyword>
<dbReference type="PANTHER" id="PTHR47966">
    <property type="entry name" value="BETA-SITE APP-CLEAVING ENZYME, ISOFORM A-RELATED"/>
    <property type="match status" value="1"/>
</dbReference>
<dbReference type="CDD" id="cd05471">
    <property type="entry name" value="pepsin_like"/>
    <property type="match status" value="1"/>
</dbReference>
<dbReference type="InterPro" id="IPR034164">
    <property type="entry name" value="Pepsin-like_dom"/>
</dbReference>
<organism evidence="8 9">
    <name type="scientific">Calocera cornea HHB12733</name>
    <dbReference type="NCBI Taxonomy" id="1353952"/>
    <lineage>
        <taxon>Eukaryota</taxon>
        <taxon>Fungi</taxon>
        <taxon>Dikarya</taxon>
        <taxon>Basidiomycota</taxon>
        <taxon>Agaricomycotina</taxon>
        <taxon>Dacrymycetes</taxon>
        <taxon>Dacrymycetales</taxon>
        <taxon>Dacrymycetaceae</taxon>
        <taxon>Calocera</taxon>
    </lineage>
</organism>
<name>A0A165D0V0_9BASI</name>
<evidence type="ECO:0000256" key="3">
    <source>
        <dbReference type="PIRSR" id="PIRSR601461-1"/>
    </source>
</evidence>
<dbReference type="PROSITE" id="PS50177">
    <property type="entry name" value="NTF2_DOMAIN"/>
    <property type="match status" value="1"/>
</dbReference>
<dbReference type="SUPFAM" id="SSF50630">
    <property type="entry name" value="Acid proteases"/>
    <property type="match status" value="1"/>
</dbReference>
<keyword evidence="5" id="KW-0732">Signal</keyword>
<evidence type="ECO:0000313" key="8">
    <source>
        <dbReference type="EMBL" id="KZT51814.1"/>
    </source>
</evidence>
<dbReference type="Gene3D" id="2.40.70.10">
    <property type="entry name" value="Acid Proteases"/>
    <property type="match status" value="2"/>
</dbReference>
<dbReference type="GO" id="GO:0004190">
    <property type="term" value="F:aspartic-type endopeptidase activity"/>
    <property type="evidence" value="ECO:0007669"/>
    <property type="project" value="UniProtKB-KW"/>
</dbReference>
<dbReference type="PROSITE" id="PS00141">
    <property type="entry name" value="ASP_PROTEASE"/>
    <property type="match status" value="1"/>
</dbReference>
<dbReference type="InParanoid" id="A0A165D0V0"/>
<dbReference type="Pfam" id="PF00026">
    <property type="entry name" value="Asp"/>
    <property type="match status" value="1"/>
</dbReference>
<evidence type="ECO:0000259" key="6">
    <source>
        <dbReference type="PROSITE" id="PS50177"/>
    </source>
</evidence>
<feature type="active site" evidence="3">
    <location>
        <position position="108"/>
    </location>
</feature>
<reference evidence="8 9" key="1">
    <citation type="journal article" date="2016" name="Mol. Biol. Evol.">
        <title>Comparative Genomics of Early-Diverging Mushroom-Forming Fungi Provides Insights into the Origins of Lignocellulose Decay Capabilities.</title>
        <authorList>
            <person name="Nagy L.G."/>
            <person name="Riley R."/>
            <person name="Tritt A."/>
            <person name="Adam C."/>
            <person name="Daum C."/>
            <person name="Floudas D."/>
            <person name="Sun H."/>
            <person name="Yadav J.S."/>
            <person name="Pangilinan J."/>
            <person name="Larsson K.H."/>
            <person name="Matsuura K."/>
            <person name="Barry K."/>
            <person name="Labutti K."/>
            <person name="Kuo R."/>
            <person name="Ohm R.A."/>
            <person name="Bhattacharya S.S."/>
            <person name="Shirouzu T."/>
            <person name="Yoshinaga Y."/>
            <person name="Martin F.M."/>
            <person name="Grigoriev I.V."/>
            <person name="Hibbett D.S."/>
        </authorList>
    </citation>
    <scope>NUCLEOTIDE SEQUENCE [LARGE SCALE GENOMIC DNA]</scope>
    <source>
        <strain evidence="8 9">HHB12733</strain>
    </source>
</reference>
<dbReference type="InterPro" id="IPR001461">
    <property type="entry name" value="Aspartic_peptidase_A1"/>
</dbReference>
<dbReference type="GO" id="GO:0006508">
    <property type="term" value="P:proteolysis"/>
    <property type="evidence" value="ECO:0007669"/>
    <property type="project" value="UniProtKB-KW"/>
</dbReference>
<protein>
    <submittedName>
        <fullName evidence="8">Aspartic proteinase from Irpex Lacteus</fullName>
    </submittedName>
</protein>
<evidence type="ECO:0000256" key="4">
    <source>
        <dbReference type="RuleBase" id="RU000454"/>
    </source>
</evidence>
<evidence type="ECO:0000256" key="1">
    <source>
        <dbReference type="ARBA" id="ARBA00007447"/>
    </source>
</evidence>
<dbReference type="PANTHER" id="PTHR47966:SF74">
    <property type="entry name" value="AGR407CP"/>
    <property type="match status" value="1"/>
</dbReference>
<keyword evidence="4" id="KW-0378">Hydrolase</keyword>
<proteinExistence type="inferred from homology"/>
<keyword evidence="9" id="KW-1185">Reference proteome</keyword>
<evidence type="ECO:0000313" key="9">
    <source>
        <dbReference type="Proteomes" id="UP000076842"/>
    </source>
</evidence>
<dbReference type="PROSITE" id="PS51767">
    <property type="entry name" value="PEPTIDASE_A1"/>
    <property type="match status" value="1"/>
</dbReference>
<evidence type="ECO:0000256" key="5">
    <source>
        <dbReference type="SAM" id="SignalP"/>
    </source>
</evidence>
<feature type="active site" evidence="3">
    <location>
        <position position="288"/>
    </location>
</feature>
<dbReference type="EMBL" id="KV424089">
    <property type="protein sequence ID" value="KZT51814.1"/>
    <property type="molecule type" value="Genomic_DNA"/>
</dbReference>
<accession>A0A165D0V0</accession>
<dbReference type="InterPro" id="IPR001969">
    <property type="entry name" value="Aspartic_peptidase_AS"/>
</dbReference>
<evidence type="ECO:0000256" key="2">
    <source>
        <dbReference type="ARBA" id="ARBA00022750"/>
    </source>
</evidence>
<dbReference type="InterPro" id="IPR021109">
    <property type="entry name" value="Peptidase_aspartic_dom_sf"/>
</dbReference>
<dbReference type="AlphaFoldDB" id="A0A165D0V0"/>
<comment type="similarity">
    <text evidence="1 4">Belongs to the peptidase A1 family.</text>
</comment>
<dbReference type="Proteomes" id="UP000076842">
    <property type="component" value="Unassembled WGS sequence"/>
</dbReference>
<gene>
    <name evidence="8" type="ORF">CALCODRAFT_503056</name>
</gene>
<feature type="signal peptide" evidence="5">
    <location>
        <begin position="1"/>
        <end position="15"/>
    </location>
</feature>
<keyword evidence="2 4" id="KW-0064">Aspartyl protease</keyword>
<dbReference type="InterPro" id="IPR033121">
    <property type="entry name" value="PEPTIDASE_A1"/>
</dbReference>